<keyword evidence="4 9" id="KW-0808">Transferase</keyword>
<name>A0A1H1CD17_9PSED</name>
<dbReference type="EMBL" id="FNKJ01000003">
    <property type="protein sequence ID" value="SDQ62074.1"/>
    <property type="molecule type" value="Genomic_DNA"/>
</dbReference>
<evidence type="ECO:0000256" key="2">
    <source>
        <dbReference type="ARBA" id="ARBA00004308"/>
    </source>
</evidence>
<accession>A0A1H1CD17</accession>
<evidence type="ECO:0000256" key="4">
    <source>
        <dbReference type="ARBA" id="ARBA00022679"/>
    </source>
</evidence>
<evidence type="ECO:0000256" key="7">
    <source>
        <dbReference type="ARBA" id="ARBA00023136"/>
    </source>
</evidence>
<evidence type="ECO:0000256" key="5">
    <source>
        <dbReference type="ARBA" id="ARBA00022692"/>
    </source>
</evidence>
<reference evidence="10" key="1">
    <citation type="submission" date="2016-10" db="EMBL/GenBank/DDBJ databases">
        <authorList>
            <person name="Varghese N."/>
            <person name="Submissions S."/>
        </authorList>
    </citation>
    <scope>NUCLEOTIDE SEQUENCE [LARGE SCALE GENOMIC DNA]</scope>
    <source>
        <strain evidence="10">BS3775</strain>
    </source>
</reference>
<gene>
    <name evidence="9" type="ORF">SAMN04490195_1155</name>
</gene>
<keyword evidence="5" id="KW-0812">Transmembrane</keyword>
<dbReference type="Gene3D" id="3.90.1480.20">
    <property type="entry name" value="Glycosyl transferase family 29"/>
    <property type="match status" value="1"/>
</dbReference>
<evidence type="ECO:0000256" key="6">
    <source>
        <dbReference type="ARBA" id="ARBA00022989"/>
    </source>
</evidence>
<dbReference type="Proteomes" id="UP000199570">
    <property type="component" value="Unassembled WGS sequence"/>
</dbReference>
<dbReference type="RefSeq" id="WP_090318485.1">
    <property type="nucleotide sequence ID" value="NZ_FNKJ01000003.1"/>
</dbReference>
<protein>
    <submittedName>
        <fullName evidence="9">Glycosyltransferase family 29 (Sialyltransferase)</fullName>
    </submittedName>
</protein>
<dbReference type="AlphaFoldDB" id="A0A1H1CD17"/>
<dbReference type="InterPro" id="IPR001675">
    <property type="entry name" value="Glyco_trans_29"/>
</dbReference>
<dbReference type="Pfam" id="PF00777">
    <property type="entry name" value="Glyco_transf_29"/>
    <property type="match status" value="1"/>
</dbReference>
<evidence type="ECO:0000256" key="8">
    <source>
        <dbReference type="ARBA" id="ARBA00023180"/>
    </source>
</evidence>
<evidence type="ECO:0000256" key="1">
    <source>
        <dbReference type="ARBA" id="ARBA00004167"/>
    </source>
</evidence>
<keyword evidence="6" id="KW-1133">Transmembrane helix</keyword>
<keyword evidence="8" id="KW-0325">Glycoprotein</keyword>
<dbReference type="GO" id="GO:0012505">
    <property type="term" value="C:endomembrane system"/>
    <property type="evidence" value="ECO:0007669"/>
    <property type="project" value="UniProtKB-SubCell"/>
</dbReference>
<evidence type="ECO:0000256" key="3">
    <source>
        <dbReference type="ARBA" id="ARBA00022676"/>
    </source>
</evidence>
<dbReference type="GO" id="GO:0016020">
    <property type="term" value="C:membrane"/>
    <property type="evidence" value="ECO:0007669"/>
    <property type="project" value="UniProtKB-SubCell"/>
</dbReference>
<proteinExistence type="predicted"/>
<keyword evidence="10" id="KW-1185">Reference proteome</keyword>
<keyword evidence="3 9" id="KW-0328">Glycosyltransferase</keyword>
<sequence length="506" mass="58249">MGPFIRKTKKLILHPRKFFIDRQRKIDAAKSQPATTIKKPQQKPKYKLYLNSNFTNSEKLNSHTINILKNHANLQVGDYRFAYSDIIIEISGKVYIAELSSPIENNTLVKGFFLATAKEAFEGEKNKTDSIFLDILHKINIDHMKSVGDFNLLFKYYEDRPERNEQSQIKYALSAGIYEPDIVEKAISLLTSQSTPPPKDITFLFKKLYRVLGTDQKLEPIANKLSILVKKDSYPVDFIMLLAAFFTESGDFKRAIEVATIAKSNDPEAWTKYRYLGLSHLLYSSGQCSELAIKQDHDLYLSLSRNEWEFEKYILENSQSLAIVGNSPVEVSRRKGEIIDNHRKVVRFNSAIIDHPHCLDYGKKTNILITNPRYYETQRNRKYDLDFVIISDGNLFSTRDLYYKINDLIQFTDNICLIPRKVDLQLTQKIYASPSSGLKFLTWLYSINGTIRQKSLFGFSLTDQAHGVATSYASGRKVGLNTIHNWSSEKIHLEEILLKESSEEFN</sequence>
<evidence type="ECO:0000313" key="10">
    <source>
        <dbReference type="Proteomes" id="UP000199570"/>
    </source>
</evidence>
<organism evidence="9 10">
    <name type="scientific">Pseudomonas moorei</name>
    <dbReference type="NCBI Taxonomy" id="395599"/>
    <lineage>
        <taxon>Bacteria</taxon>
        <taxon>Pseudomonadati</taxon>
        <taxon>Pseudomonadota</taxon>
        <taxon>Gammaproteobacteria</taxon>
        <taxon>Pseudomonadales</taxon>
        <taxon>Pseudomonadaceae</taxon>
        <taxon>Pseudomonas</taxon>
    </lineage>
</organism>
<dbReference type="GO" id="GO:0008373">
    <property type="term" value="F:sialyltransferase activity"/>
    <property type="evidence" value="ECO:0007669"/>
    <property type="project" value="InterPro"/>
</dbReference>
<comment type="subcellular location">
    <subcellularLocation>
        <location evidence="2">Endomembrane system</location>
    </subcellularLocation>
    <subcellularLocation>
        <location evidence="1">Membrane</location>
        <topology evidence="1">Single-pass membrane protein</topology>
    </subcellularLocation>
</comment>
<evidence type="ECO:0000313" key="9">
    <source>
        <dbReference type="EMBL" id="SDQ62074.1"/>
    </source>
</evidence>
<dbReference type="InterPro" id="IPR038578">
    <property type="entry name" value="GT29-like_sf"/>
</dbReference>
<keyword evidence="7" id="KW-0472">Membrane</keyword>